<dbReference type="EMBL" id="CH408161">
    <property type="protein sequence ID" value="EDK41456.2"/>
    <property type="molecule type" value="Genomic_DNA"/>
</dbReference>
<proteinExistence type="predicted"/>
<evidence type="ECO:0000313" key="3">
    <source>
        <dbReference type="Proteomes" id="UP000001997"/>
    </source>
</evidence>
<feature type="chain" id="PRO_5002679729" evidence="1">
    <location>
        <begin position="21"/>
        <end position="344"/>
    </location>
</feature>
<dbReference type="GeneID" id="5124066"/>
<dbReference type="HOGENOM" id="CLU_068304_0_0_1"/>
<protein>
    <submittedName>
        <fullName evidence="2">Uncharacterized protein</fullName>
    </submittedName>
</protein>
<dbReference type="STRING" id="294746.A5DQK3"/>
<accession>A5DQK3</accession>
<feature type="signal peptide" evidence="1">
    <location>
        <begin position="1"/>
        <end position="20"/>
    </location>
</feature>
<dbReference type="AlphaFoldDB" id="A5DQK3"/>
<dbReference type="RefSeq" id="XP_001482534.2">
    <property type="nucleotide sequence ID" value="XM_001482484.1"/>
</dbReference>
<sequence length="344" mass="37345">MWRPLNFLIALMAFVVAASAAGANLFDEAYESLSQNFQNLKRDDSTVQQIEGIISQVNDSGIITTALGLLAASETQQDNIVNTVAGFIRNGSNPLAGFNVSLNVSAVKDQALKSGLINSTADALLKNDQNRNLLASKTGQFLSSEIWVSVILRDIGNGHKLSTKWIADTARNFKPYRRDGNNNNNKLANLQGVLKAAVSADDSSDQYAGSAQKFFNNFINAALDSNLVNESLDDILQALNNTGIVPTVVLQVMNDTSILKMFGNIISKLYDTGVLDNINLQYYFDQAKKKGYLAEGVNFAFTDPNYSPYVGKLFQTMDNNDVFKNIQYGIYGSGDGGRNDGSGS</sequence>
<dbReference type="KEGG" id="pgu:PGUG_05554"/>
<dbReference type="VEuPathDB" id="FungiDB:PGUG_05554"/>
<dbReference type="InParanoid" id="A5DQK3"/>
<keyword evidence="3" id="KW-1185">Reference proteome</keyword>
<dbReference type="eggNOG" id="ENOG502T4H3">
    <property type="taxonomic scope" value="Eukaryota"/>
</dbReference>
<organism evidence="2 3">
    <name type="scientific">Meyerozyma guilliermondii (strain ATCC 6260 / CBS 566 / DSM 6381 / JCM 1539 / NBRC 10279 / NRRL Y-324)</name>
    <name type="common">Yeast</name>
    <name type="synonym">Candida guilliermondii</name>
    <dbReference type="NCBI Taxonomy" id="294746"/>
    <lineage>
        <taxon>Eukaryota</taxon>
        <taxon>Fungi</taxon>
        <taxon>Dikarya</taxon>
        <taxon>Ascomycota</taxon>
        <taxon>Saccharomycotina</taxon>
        <taxon>Pichiomycetes</taxon>
        <taxon>Debaryomycetaceae</taxon>
        <taxon>Meyerozyma</taxon>
    </lineage>
</organism>
<dbReference type="Proteomes" id="UP000001997">
    <property type="component" value="Unassembled WGS sequence"/>
</dbReference>
<gene>
    <name evidence="2" type="ORF">PGUG_05554</name>
</gene>
<evidence type="ECO:0000313" key="2">
    <source>
        <dbReference type="EMBL" id="EDK41456.2"/>
    </source>
</evidence>
<reference evidence="2 3" key="1">
    <citation type="journal article" date="2009" name="Nature">
        <title>Evolution of pathogenicity and sexual reproduction in eight Candida genomes.</title>
        <authorList>
            <person name="Butler G."/>
            <person name="Rasmussen M.D."/>
            <person name="Lin M.F."/>
            <person name="Santos M.A."/>
            <person name="Sakthikumar S."/>
            <person name="Munro C.A."/>
            <person name="Rheinbay E."/>
            <person name="Grabherr M."/>
            <person name="Forche A."/>
            <person name="Reedy J.L."/>
            <person name="Agrafioti I."/>
            <person name="Arnaud M.B."/>
            <person name="Bates S."/>
            <person name="Brown A.J."/>
            <person name="Brunke S."/>
            <person name="Costanzo M.C."/>
            <person name="Fitzpatrick D.A."/>
            <person name="de Groot P.W."/>
            <person name="Harris D."/>
            <person name="Hoyer L.L."/>
            <person name="Hube B."/>
            <person name="Klis F.M."/>
            <person name="Kodira C."/>
            <person name="Lennard N."/>
            <person name="Logue M.E."/>
            <person name="Martin R."/>
            <person name="Neiman A.M."/>
            <person name="Nikolaou E."/>
            <person name="Quail M.A."/>
            <person name="Quinn J."/>
            <person name="Santos M.C."/>
            <person name="Schmitzberger F.F."/>
            <person name="Sherlock G."/>
            <person name="Shah P."/>
            <person name="Silverstein K.A."/>
            <person name="Skrzypek M.S."/>
            <person name="Soll D."/>
            <person name="Staggs R."/>
            <person name="Stansfield I."/>
            <person name="Stumpf M.P."/>
            <person name="Sudbery P.E."/>
            <person name="Srikantha T."/>
            <person name="Zeng Q."/>
            <person name="Berman J."/>
            <person name="Berriman M."/>
            <person name="Heitman J."/>
            <person name="Gow N.A."/>
            <person name="Lorenz M.C."/>
            <person name="Birren B.W."/>
            <person name="Kellis M."/>
            <person name="Cuomo C.A."/>
        </authorList>
    </citation>
    <scope>NUCLEOTIDE SEQUENCE [LARGE SCALE GENOMIC DNA]</scope>
    <source>
        <strain evidence="3">ATCC 6260 / CBS 566 / DSM 6381 / JCM 1539 / NBRC 10279 / NRRL Y-324</strain>
    </source>
</reference>
<name>A5DQK3_PICGU</name>
<dbReference type="OrthoDB" id="4095418at2759"/>
<evidence type="ECO:0000256" key="1">
    <source>
        <dbReference type="SAM" id="SignalP"/>
    </source>
</evidence>
<keyword evidence="1" id="KW-0732">Signal</keyword>
<dbReference type="OMA" id="DNMYGIK"/>